<dbReference type="RefSeq" id="XP_014669339.1">
    <property type="nucleotide sequence ID" value="XM_014813853.1"/>
</dbReference>
<organism evidence="4 5">
    <name type="scientific">Priapulus caudatus</name>
    <name type="common">Priapulid worm</name>
    <dbReference type="NCBI Taxonomy" id="37621"/>
    <lineage>
        <taxon>Eukaryota</taxon>
        <taxon>Metazoa</taxon>
        <taxon>Ecdysozoa</taxon>
        <taxon>Scalidophora</taxon>
        <taxon>Priapulida</taxon>
        <taxon>Priapulimorpha</taxon>
        <taxon>Priapulimorphida</taxon>
        <taxon>Priapulidae</taxon>
        <taxon>Priapulus</taxon>
    </lineage>
</organism>
<comment type="subcellular location">
    <subcellularLocation>
        <location evidence="1">Nucleus</location>
    </subcellularLocation>
</comment>
<evidence type="ECO:0000256" key="3">
    <source>
        <dbReference type="SAM" id="MobiDB-lite"/>
    </source>
</evidence>
<gene>
    <name evidence="5" type="primary">LOC106810475</name>
</gene>
<feature type="region of interest" description="Disordered" evidence="3">
    <location>
        <begin position="399"/>
        <end position="428"/>
    </location>
</feature>
<evidence type="ECO:0000256" key="1">
    <source>
        <dbReference type="ARBA" id="ARBA00004123"/>
    </source>
</evidence>
<evidence type="ECO:0000256" key="2">
    <source>
        <dbReference type="ARBA" id="ARBA00023242"/>
    </source>
</evidence>
<evidence type="ECO:0000313" key="5">
    <source>
        <dbReference type="RefSeq" id="XP_014669339.1"/>
    </source>
</evidence>
<keyword evidence="2" id="KW-0539">Nucleus</keyword>
<evidence type="ECO:0000313" key="4">
    <source>
        <dbReference type="Proteomes" id="UP000695022"/>
    </source>
</evidence>
<dbReference type="Gene3D" id="3.40.50.300">
    <property type="entry name" value="P-loop containing nucleotide triphosphate hydrolases"/>
    <property type="match status" value="1"/>
</dbReference>
<dbReference type="PANTHER" id="PTHR46765">
    <property type="entry name" value="P-LOOP CONTAINING NUCLEOSIDE TRIPHOSPHATE HYDROLASES SUPERFAMILY PROTEIN"/>
    <property type="match status" value="1"/>
</dbReference>
<proteinExistence type="predicted"/>
<dbReference type="InterPro" id="IPR027417">
    <property type="entry name" value="P-loop_NTPase"/>
</dbReference>
<protein>
    <submittedName>
        <fullName evidence="5">Chromosome transmission fidelity protein 18 homolog</fullName>
    </submittedName>
</protein>
<accession>A0ABM1EAW8</accession>
<dbReference type="GeneID" id="106810475"/>
<keyword evidence="4" id="KW-1185">Reference proteome</keyword>
<name>A0ABM1EAW8_PRICU</name>
<dbReference type="Gene3D" id="1.10.8.60">
    <property type="match status" value="1"/>
</dbReference>
<dbReference type="Proteomes" id="UP000695022">
    <property type="component" value="Unplaced"/>
</dbReference>
<dbReference type="PANTHER" id="PTHR46765:SF1">
    <property type="entry name" value="P-LOOP CONTAINING NUCLEOSIDE TRIPHOSPHATE HYDROLASES SUPERFAMILY PROTEIN"/>
    <property type="match status" value="1"/>
</dbReference>
<reference evidence="5" key="1">
    <citation type="submission" date="2025-08" db="UniProtKB">
        <authorList>
            <consortium name="RefSeq"/>
        </authorList>
    </citation>
    <scope>IDENTIFICATION</scope>
</reference>
<sequence length="488" mass="54667">MPGRWRCCTTPVYAGLHMTTFNPCDDRSTDVFKTRIEGATQMKAVLGADPRPNCLIIDEIDGAPQAAINVLLGGDHVCLGDREANRRVEEEKDGGNPAAAIVAYVTTLYVPALRQLRQVALVLNFPATAAPRLAARLHEIARSERMRTDMTALMALCTKGESDIRCCLNTLQFIHGRQRELCLADVNSASVGQKDLHKGVFSLWADVFQMPRPKRRQFARIVVPNDAASASGVGDDGASLGDLGAVATTMTGRFNNTLQVALACGDYEKVAQGLFENYLQVKYRDPKLEAVRKYLTERDLAMEVLPPLLEVMRPTLRPVNTQLYSVREKAELRHVVAVMIAYSVTYRQERTADGVYAYVADPDVAEVACFPGLKQRRQLTYAAKQLVAREIELEKLRRREPGLGHRQEAPTRDPAKRKVGEEKKEKGKLSHLAKLEAKPVVEAEKVARGFLRRLIKRRSYTVFDEIKDVHFAPGYHASRRRVKYWLNN</sequence>
<dbReference type="InterPro" id="IPR053016">
    <property type="entry name" value="CTF18-RFC_complex"/>
</dbReference>